<evidence type="ECO:0000256" key="19">
    <source>
        <dbReference type="ARBA" id="ARBA00068427"/>
    </source>
</evidence>
<dbReference type="InterPro" id="IPR011761">
    <property type="entry name" value="ATP-grasp"/>
</dbReference>
<dbReference type="PATRIC" id="fig|1497955.3.peg.1354"/>
<dbReference type="InterPro" id="IPR005905">
    <property type="entry name" value="D_ala_D_ala"/>
</dbReference>
<feature type="active site" evidence="23">
    <location>
        <position position="226"/>
    </location>
</feature>
<comment type="pathway">
    <text evidence="18">Glycan biosynthesis.</text>
</comment>
<keyword evidence="11 26" id="KW-0067">ATP-binding</keyword>
<dbReference type="PROSITE" id="PS00843">
    <property type="entry name" value="DALA_DALA_LIGASE_1"/>
    <property type="match status" value="1"/>
</dbReference>
<evidence type="ECO:0000256" key="5">
    <source>
        <dbReference type="ARBA" id="ARBA00010871"/>
    </source>
</evidence>
<feature type="binding site" evidence="24">
    <location>
        <begin position="353"/>
        <end position="354"/>
    </location>
    <ligand>
        <name>ATP</name>
        <dbReference type="ChEBI" id="CHEBI:30616"/>
    </ligand>
</feature>
<dbReference type="NCBIfam" id="NF002528">
    <property type="entry name" value="PRK01966.1-4"/>
    <property type="match status" value="1"/>
</dbReference>
<evidence type="ECO:0000256" key="20">
    <source>
        <dbReference type="ARBA" id="ARBA00076288"/>
    </source>
</evidence>
<keyword evidence="29" id="KW-1185">Reference proteome</keyword>
<keyword evidence="16 22" id="KW-0961">Cell wall biogenesis/degradation</keyword>
<evidence type="ECO:0000256" key="13">
    <source>
        <dbReference type="ARBA" id="ARBA00022960"/>
    </source>
</evidence>
<dbReference type="EMBL" id="LSCV01000045">
    <property type="protein sequence ID" value="KXB38900.1"/>
    <property type="molecule type" value="Genomic_DNA"/>
</dbReference>
<evidence type="ECO:0000256" key="3">
    <source>
        <dbReference type="ARBA" id="ARBA00004496"/>
    </source>
</evidence>
<comment type="cofactor">
    <cofactor evidence="1">
        <name>Mn(2+)</name>
        <dbReference type="ChEBI" id="CHEBI:29035"/>
    </cofactor>
</comment>
<comment type="cofactor">
    <cofactor evidence="25">
        <name>Mg(2+)</name>
        <dbReference type="ChEBI" id="CHEBI:18420"/>
    </cofactor>
    <cofactor evidence="25">
        <name>Mn(2+)</name>
        <dbReference type="ChEBI" id="CHEBI:29035"/>
    </cofactor>
    <text evidence="25">Binds 2 magnesium or manganese ions per subunit.</text>
</comment>
<dbReference type="HAMAP" id="MF_00047">
    <property type="entry name" value="Dala_Dala_lig"/>
    <property type="match status" value="1"/>
</dbReference>
<dbReference type="GO" id="GO:0005524">
    <property type="term" value="F:ATP binding"/>
    <property type="evidence" value="ECO:0007669"/>
    <property type="project" value="UniProtKB-UniRule"/>
</dbReference>
<dbReference type="GO" id="GO:0008360">
    <property type="term" value="P:regulation of cell shape"/>
    <property type="evidence" value="ECO:0007669"/>
    <property type="project" value="UniProtKB-KW"/>
</dbReference>
<dbReference type="InterPro" id="IPR000291">
    <property type="entry name" value="D-Ala_lig_Van_CS"/>
</dbReference>
<evidence type="ECO:0000256" key="22">
    <source>
        <dbReference type="HAMAP-Rule" id="MF_00047"/>
    </source>
</evidence>
<dbReference type="Pfam" id="PF01820">
    <property type="entry name" value="Dala_Dala_lig_N"/>
    <property type="match status" value="1"/>
</dbReference>
<evidence type="ECO:0000313" key="28">
    <source>
        <dbReference type="EMBL" id="KXB38900.1"/>
    </source>
</evidence>
<comment type="function">
    <text evidence="2 22">Cell wall formation.</text>
</comment>
<keyword evidence="13 22" id="KW-0133">Cell shape</keyword>
<sequence>MQKRFYMDKQRQEFDFKGECLAYGYNSAFSLDMIKGKHILLLFGGRSTEHMVACRSAQFIAQALAKLPIKLSLVGITETGEFLPYPFNGELDSASWEKIARNELAKRKIEPSLVTSPRAFLTALSQDASPIDLVFPVLHGVNCEDGAIQGLLRLANVPFVGSDILASACGMDKVTCKELLEVKGLPVVPWLAYERQRLKYDMEEVVKELEQAIKYPVFVKPSNAGSSVGASRVNNREELLLALAEASRFDRLVLVEKCKRVRELECAVLGNSPYYLTGPVGEIIVKTDNAVYDYQTKYFSNQASEACIPSPLAPELARQIQDYAIDICKYLQVSGLSRVDFFLDKDDNKLYVNEINTFPGFTSISLFPKVFAKAGIKAEELCVRLLCLALEDYANKQREEQIKA</sequence>
<evidence type="ECO:0000256" key="21">
    <source>
        <dbReference type="ARBA" id="ARBA00077154"/>
    </source>
</evidence>
<keyword evidence="10 24" id="KW-0547">Nucleotide-binding</keyword>
<dbReference type="GO" id="GO:0005829">
    <property type="term" value="C:cytosol"/>
    <property type="evidence" value="ECO:0007669"/>
    <property type="project" value="TreeGrafter"/>
</dbReference>
<evidence type="ECO:0000256" key="8">
    <source>
        <dbReference type="ARBA" id="ARBA00022598"/>
    </source>
</evidence>
<dbReference type="OrthoDB" id="9813261at2"/>
<evidence type="ECO:0000256" key="7">
    <source>
        <dbReference type="ARBA" id="ARBA00022490"/>
    </source>
</evidence>
<dbReference type="InterPro" id="IPR013815">
    <property type="entry name" value="ATP_grasp_subdomain_1"/>
</dbReference>
<name>A0A133Y6S5_9FIRM</name>
<dbReference type="Proteomes" id="UP000070080">
    <property type="component" value="Unassembled WGS sequence"/>
</dbReference>
<dbReference type="GO" id="GO:0009252">
    <property type="term" value="P:peptidoglycan biosynthetic process"/>
    <property type="evidence" value="ECO:0007669"/>
    <property type="project" value="UniProtKB-UniRule"/>
</dbReference>
<evidence type="ECO:0000256" key="16">
    <source>
        <dbReference type="ARBA" id="ARBA00023316"/>
    </source>
</evidence>
<dbReference type="SUPFAM" id="SSF52440">
    <property type="entry name" value="PreATP-grasp domain"/>
    <property type="match status" value="1"/>
</dbReference>
<dbReference type="STRING" id="1497955.HMPREF1872_01387"/>
<evidence type="ECO:0000256" key="18">
    <source>
        <dbReference type="ARBA" id="ARBA00060592"/>
    </source>
</evidence>
<evidence type="ECO:0000256" key="1">
    <source>
        <dbReference type="ARBA" id="ARBA00001936"/>
    </source>
</evidence>
<evidence type="ECO:0000256" key="23">
    <source>
        <dbReference type="PIRSR" id="PIRSR039102-1"/>
    </source>
</evidence>
<evidence type="ECO:0000259" key="27">
    <source>
        <dbReference type="PROSITE" id="PS50975"/>
    </source>
</evidence>
<keyword evidence="14 22" id="KW-0573">Peptidoglycan synthesis</keyword>
<feature type="binding site" evidence="25">
    <location>
        <position position="354"/>
    </location>
    <ligand>
        <name>Mg(2+)</name>
        <dbReference type="ChEBI" id="CHEBI:18420"/>
        <label>2</label>
    </ligand>
</feature>
<dbReference type="PANTHER" id="PTHR23132:SF25">
    <property type="entry name" value="D-ALANINE--D-ALANINE LIGASE A"/>
    <property type="match status" value="1"/>
</dbReference>
<feature type="binding site" evidence="24">
    <location>
        <position position="173"/>
    </location>
    <ligand>
        <name>ATP</name>
        <dbReference type="ChEBI" id="CHEBI:30616"/>
    </ligand>
</feature>
<dbReference type="NCBIfam" id="TIGR01205">
    <property type="entry name" value="D_ala_D_alaTIGR"/>
    <property type="match status" value="1"/>
</dbReference>
<dbReference type="FunFam" id="3.30.1490.20:FF:000007">
    <property type="entry name" value="D-alanine--D-alanine ligase"/>
    <property type="match status" value="1"/>
</dbReference>
<feature type="domain" description="ATP-grasp" evidence="27">
    <location>
        <begin position="177"/>
        <end position="387"/>
    </location>
</feature>
<keyword evidence="12 25" id="KW-0460">Magnesium</keyword>
<evidence type="ECO:0000256" key="10">
    <source>
        <dbReference type="ARBA" id="ARBA00022741"/>
    </source>
</evidence>
<feature type="active site" evidence="23">
    <location>
        <position position="49"/>
    </location>
</feature>
<dbReference type="GO" id="GO:0071555">
    <property type="term" value="P:cell wall organization"/>
    <property type="evidence" value="ECO:0007669"/>
    <property type="project" value="UniProtKB-KW"/>
</dbReference>
<dbReference type="UniPathway" id="UPA00219"/>
<dbReference type="GO" id="GO:0008716">
    <property type="term" value="F:D-alanine-D-alanine ligase activity"/>
    <property type="evidence" value="ECO:0007669"/>
    <property type="project" value="UniProtKB-UniRule"/>
</dbReference>
<feature type="active site" evidence="23">
    <location>
        <position position="365"/>
    </location>
</feature>
<comment type="similarity">
    <text evidence="5 22">Belongs to the D-alanine--D-alanine ligase family.</text>
</comment>
<feature type="binding site" evidence="24">
    <location>
        <begin position="226"/>
        <end position="227"/>
    </location>
    <ligand>
        <name>ATP</name>
        <dbReference type="ChEBI" id="CHEBI:30616"/>
    </ligand>
</feature>
<dbReference type="InterPro" id="IPR011095">
    <property type="entry name" value="Dala_Dala_lig_C"/>
</dbReference>
<comment type="catalytic activity">
    <reaction evidence="17 22">
        <text>2 D-alanine + ATP = D-alanyl-D-alanine + ADP + phosphate + H(+)</text>
        <dbReference type="Rhea" id="RHEA:11224"/>
        <dbReference type="ChEBI" id="CHEBI:15378"/>
        <dbReference type="ChEBI" id="CHEBI:30616"/>
        <dbReference type="ChEBI" id="CHEBI:43474"/>
        <dbReference type="ChEBI" id="CHEBI:57416"/>
        <dbReference type="ChEBI" id="CHEBI:57822"/>
        <dbReference type="ChEBI" id="CHEBI:456216"/>
        <dbReference type="EC" id="6.3.2.4"/>
    </reaction>
</comment>
<evidence type="ECO:0000256" key="14">
    <source>
        <dbReference type="ARBA" id="ARBA00022984"/>
    </source>
</evidence>
<evidence type="ECO:0000256" key="17">
    <source>
        <dbReference type="ARBA" id="ARBA00047614"/>
    </source>
</evidence>
<dbReference type="GO" id="GO:0046872">
    <property type="term" value="F:metal ion binding"/>
    <property type="evidence" value="ECO:0007669"/>
    <property type="project" value="UniProtKB-KW"/>
</dbReference>
<evidence type="ECO:0000313" key="29">
    <source>
        <dbReference type="Proteomes" id="UP000070080"/>
    </source>
</evidence>
<evidence type="ECO:0000256" key="4">
    <source>
        <dbReference type="ARBA" id="ARBA00004752"/>
    </source>
</evidence>
<feature type="binding site" evidence="24">
    <location>
        <begin position="256"/>
        <end position="263"/>
    </location>
    <ligand>
        <name>ATP</name>
        <dbReference type="ChEBI" id="CHEBI:30616"/>
    </ligand>
</feature>
<dbReference type="Gene3D" id="3.30.1490.20">
    <property type="entry name" value="ATP-grasp fold, A domain"/>
    <property type="match status" value="1"/>
</dbReference>
<evidence type="ECO:0000256" key="11">
    <source>
        <dbReference type="ARBA" id="ARBA00022840"/>
    </source>
</evidence>
<proteinExistence type="inferred from homology"/>
<organism evidence="28 29">
    <name type="scientific">Amygdalobacter nucleatus</name>
    <dbReference type="NCBI Taxonomy" id="3029274"/>
    <lineage>
        <taxon>Bacteria</taxon>
        <taxon>Bacillati</taxon>
        <taxon>Bacillota</taxon>
        <taxon>Clostridia</taxon>
        <taxon>Eubacteriales</taxon>
        <taxon>Oscillospiraceae</taxon>
        <taxon>Amygdalobacter</taxon>
    </lineage>
</organism>
<keyword evidence="8 22" id="KW-0436">Ligase</keyword>
<reference evidence="29" key="1">
    <citation type="submission" date="2016-01" db="EMBL/GenBank/DDBJ databases">
        <authorList>
            <person name="Mitreva M."/>
            <person name="Pepin K.H."/>
            <person name="Mihindukulasuriya K.A."/>
            <person name="Fulton R."/>
            <person name="Fronick C."/>
            <person name="O'Laughlin M."/>
            <person name="Miner T."/>
            <person name="Herter B."/>
            <person name="Rosa B.A."/>
            <person name="Cordes M."/>
            <person name="Tomlinson C."/>
            <person name="Wollam A."/>
            <person name="Palsikar V.B."/>
            <person name="Mardis E.R."/>
            <person name="Wilson R.K."/>
        </authorList>
    </citation>
    <scope>NUCLEOTIDE SEQUENCE [LARGE SCALE GENOMIC DNA]</scope>
    <source>
        <strain evidence="29">KA00274</strain>
    </source>
</reference>
<gene>
    <name evidence="22" type="primary">ddl</name>
    <name evidence="28" type="ORF">HMPREF1872_01387</name>
</gene>
<dbReference type="EC" id="6.3.2.4" evidence="6 22"/>
<evidence type="ECO:0000256" key="24">
    <source>
        <dbReference type="PIRSR" id="PIRSR039102-2"/>
    </source>
</evidence>
<keyword evidence="9 25" id="KW-0479">Metal-binding</keyword>
<dbReference type="SUPFAM" id="SSF56059">
    <property type="entry name" value="Glutathione synthetase ATP-binding domain-like"/>
    <property type="match status" value="1"/>
</dbReference>
<evidence type="ECO:0000256" key="12">
    <source>
        <dbReference type="ARBA" id="ARBA00022842"/>
    </source>
</evidence>
<feature type="binding site" evidence="25">
    <location>
        <position position="354"/>
    </location>
    <ligand>
        <name>Mg(2+)</name>
        <dbReference type="ChEBI" id="CHEBI:18420"/>
        <label>1</label>
    </ligand>
</feature>
<dbReference type="Gene3D" id="3.40.50.20">
    <property type="match status" value="1"/>
</dbReference>
<evidence type="ECO:0000256" key="25">
    <source>
        <dbReference type="PIRSR" id="PIRSR039102-3"/>
    </source>
</evidence>
<dbReference type="InterPro" id="IPR011127">
    <property type="entry name" value="Dala_Dala_lig_N"/>
</dbReference>
<evidence type="ECO:0000256" key="15">
    <source>
        <dbReference type="ARBA" id="ARBA00023211"/>
    </source>
</evidence>
<dbReference type="PROSITE" id="PS50975">
    <property type="entry name" value="ATP_GRASP"/>
    <property type="match status" value="1"/>
</dbReference>
<comment type="pathway">
    <text evidence="4 22">Cell wall biogenesis; peptidoglycan biosynthesis.</text>
</comment>
<protein>
    <recommendedName>
        <fullName evidence="19 22">D-alanine--D-alanine ligase</fullName>
        <ecNumber evidence="6 22">6.3.2.4</ecNumber>
    </recommendedName>
    <alternativeName>
        <fullName evidence="21 22">D-Ala-D-Ala ligase</fullName>
    </alternativeName>
    <alternativeName>
        <fullName evidence="20 22">D-alanylalanine synthetase</fullName>
    </alternativeName>
</protein>
<feature type="binding site" evidence="24">
    <location>
        <begin position="218"/>
        <end position="220"/>
    </location>
    <ligand>
        <name>ATP</name>
        <dbReference type="ChEBI" id="CHEBI:30616"/>
    </ligand>
</feature>
<dbReference type="Gene3D" id="3.30.470.20">
    <property type="entry name" value="ATP-grasp fold, B domain"/>
    <property type="match status" value="1"/>
</dbReference>
<comment type="subcellular location">
    <subcellularLocation>
        <location evidence="3 22">Cytoplasm</location>
    </subcellularLocation>
</comment>
<dbReference type="InterPro" id="IPR016185">
    <property type="entry name" value="PreATP-grasp_dom_sf"/>
</dbReference>
<keyword evidence="15 25" id="KW-0464">Manganese</keyword>
<dbReference type="PIRSF" id="PIRSF039102">
    <property type="entry name" value="Ddl/VanB"/>
    <property type="match status" value="1"/>
</dbReference>
<evidence type="ECO:0000256" key="6">
    <source>
        <dbReference type="ARBA" id="ARBA00012216"/>
    </source>
</evidence>
<accession>A0A133Y6S5</accession>
<evidence type="ECO:0000256" key="2">
    <source>
        <dbReference type="ARBA" id="ARBA00003921"/>
    </source>
</evidence>
<dbReference type="PANTHER" id="PTHR23132">
    <property type="entry name" value="D-ALANINE--D-ALANINE LIGASE"/>
    <property type="match status" value="1"/>
</dbReference>
<keyword evidence="7 22" id="KW-0963">Cytoplasm</keyword>
<feature type="binding site" evidence="25">
    <location>
        <position position="356"/>
    </location>
    <ligand>
        <name>Mg(2+)</name>
        <dbReference type="ChEBI" id="CHEBI:18420"/>
        <label>2</label>
    </ligand>
</feature>
<evidence type="ECO:0000256" key="9">
    <source>
        <dbReference type="ARBA" id="ARBA00022723"/>
    </source>
</evidence>
<dbReference type="AlphaFoldDB" id="A0A133Y6S5"/>
<comment type="caution">
    <text evidence="28">The sequence shown here is derived from an EMBL/GenBank/DDBJ whole genome shotgun (WGS) entry which is preliminary data.</text>
</comment>
<evidence type="ECO:0000256" key="26">
    <source>
        <dbReference type="PROSITE-ProRule" id="PRU00409"/>
    </source>
</evidence>
<dbReference type="PROSITE" id="PS00844">
    <property type="entry name" value="DALA_DALA_LIGASE_2"/>
    <property type="match status" value="1"/>
</dbReference>
<dbReference type="Pfam" id="PF07478">
    <property type="entry name" value="Dala_Dala_lig_C"/>
    <property type="match status" value="1"/>
</dbReference>
<feature type="binding site" evidence="25">
    <location>
        <position position="340"/>
    </location>
    <ligand>
        <name>Mg(2+)</name>
        <dbReference type="ChEBI" id="CHEBI:18420"/>
        <label>1</label>
    </ligand>
</feature>